<dbReference type="AlphaFoldDB" id="A0A9D1AIR7"/>
<evidence type="ECO:0000256" key="6">
    <source>
        <dbReference type="ARBA" id="ARBA00048707"/>
    </source>
</evidence>
<evidence type="ECO:0000256" key="4">
    <source>
        <dbReference type="ARBA" id="ARBA00022884"/>
    </source>
</evidence>
<evidence type="ECO:0000256" key="10">
    <source>
        <dbReference type="RuleBase" id="RU004320"/>
    </source>
</evidence>
<name>A0A9D1AIR7_9FIRM</name>
<reference evidence="11" key="2">
    <citation type="journal article" date="2021" name="PeerJ">
        <title>Extensive microbial diversity within the chicken gut microbiome revealed by metagenomics and culture.</title>
        <authorList>
            <person name="Gilroy R."/>
            <person name="Ravi A."/>
            <person name="Getino M."/>
            <person name="Pursley I."/>
            <person name="Horton D.L."/>
            <person name="Alikhan N.F."/>
            <person name="Baker D."/>
            <person name="Gharbi K."/>
            <person name="Hall N."/>
            <person name="Watson M."/>
            <person name="Adriaenssens E.M."/>
            <person name="Foster-Nyarko E."/>
            <person name="Jarju S."/>
            <person name="Secka A."/>
            <person name="Antonio M."/>
            <person name="Oren A."/>
            <person name="Chaudhuri R.R."/>
            <person name="La Ragione R."/>
            <person name="Hildebrand F."/>
            <person name="Pallen M.J."/>
        </authorList>
    </citation>
    <scope>NUCLEOTIDE SEQUENCE</scope>
    <source>
        <strain evidence="11">CHK184-25365</strain>
    </source>
</reference>
<dbReference type="GO" id="GO:0072344">
    <property type="term" value="P:rescue of stalled ribosome"/>
    <property type="evidence" value="ECO:0007669"/>
    <property type="project" value="UniProtKB-UniRule"/>
</dbReference>
<feature type="binding site" evidence="8">
    <location>
        <position position="75"/>
    </location>
    <ligand>
        <name>tRNA</name>
        <dbReference type="ChEBI" id="CHEBI:17843"/>
    </ligand>
</feature>
<dbReference type="GO" id="GO:0005737">
    <property type="term" value="C:cytoplasm"/>
    <property type="evidence" value="ECO:0007669"/>
    <property type="project" value="UniProtKB-SubCell"/>
</dbReference>
<dbReference type="HAMAP" id="MF_00083">
    <property type="entry name" value="Pept_tRNA_hydro_bact"/>
    <property type="match status" value="1"/>
</dbReference>
<dbReference type="NCBIfam" id="TIGR00447">
    <property type="entry name" value="pth"/>
    <property type="match status" value="1"/>
</dbReference>
<dbReference type="GO" id="GO:0006515">
    <property type="term" value="P:protein quality control for misfolded or incompletely synthesized proteins"/>
    <property type="evidence" value="ECO:0007669"/>
    <property type="project" value="UniProtKB-UniRule"/>
</dbReference>
<dbReference type="Gene3D" id="3.40.50.1470">
    <property type="entry name" value="Peptidyl-tRNA hydrolase"/>
    <property type="match status" value="1"/>
</dbReference>
<dbReference type="InterPro" id="IPR036416">
    <property type="entry name" value="Pept_tRNA_hydro_sf"/>
</dbReference>
<evidence type="ECO:0000313" key="12">
    <source>
        <dbReference type="Proteomes" id="UP000886749"/>
    </source>
</evidence>
<dbReference type="CDD" id="cd00462">
    <property type="entry name" value="PTH"/>
    <property type="match status" value="1"/>
</dbReference>
<evidence type="ECO:0000256" key="2">
    <source>
        <dbReference type="ARBA" id="ARBA00022555"/>
    </source>
</evidence>
<proteinExistence type="inferred from homology"/>
<dbReference type="FunFam" id="3.40.50.1470:FF:000001">
    <property type="entry name" value="Peptidyl-tRNA hydrolase"/>
    <property type="match status" value="1"/>
</dbReference>
<accession>A0A9D1AIR7</accession>
<evidence type="ECO:0000256" key="9">
    <source>
        <dbReference type="RuleBase" id="RU000673"/>
    </source>
</evidence>
<feature type="site" description="Discriminates between blocked and unblocked aminoacyl-tRNA" evidence="8">
    <location>
        <position position="18"/>
    </location>
</feature>
<evidence type="ECO:0000256" key="7">
    <source>
        <dbReference type="ARBA" id="ARBA00050038"/>
    </source>
</evidence>
<keyword evidence="4 8" id="KW-0694">RNA-binding</keyword>
<comment type="similarity">
    <text evidence="5 8 10">Belongs to the PTH family.</text>
</comment>
<evidence type="ECO:0000256" key="8">
    <source>
        <dbReference type="HAMAP-Rule" id="MF_00083"/>
    </source>
</evidence>
<comment type="function">
    <text evidence="8">Hydrolyzes ribosome-free peptidyl-tRNAs (with 1 or more amino acids incorporated), which drop off the ribosome during protein synthesis, or as a result of ribosome stalling.</text>
</comment>
<sequence>MGFFGKSTFDYLIAGLGNPGPKYDGTRHNAGFRALDAVAKEFGIEVAKRKFQGLMGQGEIAGKRCLLLKPQTFMNLSGESVEAACQYYKIPYDKVIVLFDDISLEPGQLRIRRKGTHGGHNGVRSIIECTGSEDFPRVKLGVGKKPHPDYDLADWVLGKFTPEQNKAMEDAIGHCPEIIQLMVQGKIDQAMNRFNR</sequence>
<dbReference type="PROSITE" id="PS01195">
    <property type="entry name" value="PEPT_TRNA_HYDROL_1"/>
    <property type="match status" value="1"/>
</dbReference>
<keyword evidence="8" id="KW-0963">Cytoplasm</keyword>
<comment type="catalytic activity">
    <reaction evidence="6 8 9">
        <text>an N-acyl-L-alpha-aminoacyl-tRNA + H2O = an N-acyl-L-amino acid + a tRNA + H(+)</text>
        <dbReference type="Rhea" id="RHEA:54448"/>
        <dbReference type="Rhea" id="RHEA-COMP:10123"/>
        <dbReference type="Rhea" id="RHEA-COMP:13883"/>
        <dbReference type="ChEBI" id="CHEBI:15377"/>
        <dbReference type="ChEBI" id="CHEBI:15378"/>
        <dbReference type="ChEBI" id="CHEBI:59874"/>
        <dbReference type="ChEBI" id="CHEBI:78442"/>
        <dbReference type="ChEBI" id="CHEBI:138191"/>
        <dbReference type="EC" id="3.1.1.29"/>
    </reaction>
</comment>
<organism evidence="11 12">
    <name type="scientific">Candidatus Egerieicola pullicola</name>
    <dbReference type="NCBI Taxonomy" id="2840775"/>
    <lineage>
        <taxon>Bacteria</taxon>
        <taxon>Bacillati</taxon>
        <taxon>Bacillota</taxon>
        <taxon>Clostridia</taxon>
        <taxon>Eubacteriales</taxon>
        <taxon>Oscillospiraceae</taxon>
        <taxon>Oscillospiraceae incertae sedis</taxon>
        <taxon>Candidatus Egerieicola</taxon>
    </lineage>
</organism>
<dbReference type="PANTHER" id="PTHR17224">
    <property type="entry name" value="PEPTIDYL-TRNA HYDROLASE"/>
    <property type="match status" value="1"/>
</dbReference>
<dbReference type="GO" id="GO:0000049">
    <property type="term" value="F:tRNA binding"/>
    <property type="evidence" value="ECO:0007669"/>
    <property type="project" value="UniProtKB-UniRule"/>
</dbReference>
<comment type="subcellular location">
    <subcellularLocation>
        <location evidence="8">Cytoplasm</location>
    </subcellularLocation>
</comment>
<dbReference type="EMBL" id="DVGY01000040">
    <property type="protein sequence ID" value="HIR40521.1"/>
    <property type="molecule type" value="Genomic_DNA"/>
</dbReference>
<feature type="active site" description="Proton acceptor" evidence="8">
    <location>
        <position position="28"/>
    </location>
</feature>
<evidence type="ECO:0000313" key="11">
    <source>
        <dbReference type="EMBL" id="HIR40521.1"/>
    </source>
</evidence>
<feature type="binding site" evidence="8">
    <location>
        <position position="121"/>
    </location>
    <ligand>
        <name>tRNA</name>
        <dbReference type="ChEBI" id="CHEBI:17843"/>
    </ligand>
</feature>
<keyword evidence="2 8" id="KW-0820">tRNA-binding</keyword>
<gene>
    <name evidence="8" type="primary">pth</name>
    <name evidence="11" type="ORF">IAB36_01680</name>
</gene>
<dbReference type="Proteomes" id="UP000886749">
    <property type="component" value="Unassembled WGS sequence"/>
</dbReference>
<evidence type="ECO:0000256" key="5">
    <source>
        <dbReference type="ARBA" id="ARBA00038063"/>
    </source>
</evidence>
<dbReference type="InterPro" id="IPR001328">
    <property type="entry name" value="Pept_tRNA_hydro"/>
</dbReference>
<comment type="caution">
    <text evidence="11">The sequence shown here is derived from an EMBL/GenBank/DDBJ whole genome shotgun (WGS) entry which is preliminary data.</text>
</comment>
<feature type="site" description="Stabilizes the basic form of H active site to accept a proton" evidence="8">
    <location>
        <position position="100"/>
    </location>
</feature>
<protein>
    <recommendedName>
        <fullName evidence="7 8">Peptidyl-tRNA hydrolase</fullName>
        <shortName evidence="8">Pth</shortName>
        <ecNumber evidence="1 8">3.1.1.29</ecNumber>
    </recommendedName>
</protein>
<feature type="binding site" evidence="8">
    <location>
        <position position="23"/>
    </location>
    <ligand>
        <name>tRNA</name>
        <dbReference type="ChEBI" id="CHEBI:17843"/>
    </ligand>
</feature>
<evidence type="ECO:0000256" key="3">
    <source>
        <dbReference type="ARBA" id="ARBA00022801"/>
    </source>
</evidence>
<reference evidence="11" key="1">
    <citation type="submission" date="2020-10" db="EMBL/GenBank/DDBJ databases">
        <authorList>
            <person name="Gilroy R."/>
        </authorList>
    </citation>
    <scope>NUCLEOTIDE SEQUENCE</scope>
    <source>
        <strain evidence="11">CHK184-25365</strain>
    </source>
</reference>
<dbReference type="InterPro" id="IPR018171">
    <property type="entry name" value="Pept_tRNA_hydro_CS"/>
</dbReference>
<feature type="binding site" evidence="8">
    <location>
        <position position="73"/>
    </location>
    <ligand>
        <name>tRNA</name>
        <dbReference type="ChEBI" id="CHEBI:17843"/>
    </ligand>
</feature>
<comment type="subunit">
    <text evidence="8">Monomer.</text>
</comment>
<dbReference type="Pfam" id="PF01195">
    <property type="entry name" value="Pept_tRNA_hydro"/>
    <property type="match status" value="1"/>
</dbReference>
<evidence type="ECO:0000256" key="1">
    <source>
        <dbReference type="ARBA" id="ARBA00013260"/>
    </source>
</evidence>
<comment type="function">
    <text evidence="8">Catalyzes the release of premature peptidyl moieties from peptidyl-tRNA molecules trapped in stalled 50S ribosomal subunits, and thus maintains levels of free tRNAs and 50S ribosomes.</text>
</comment>
<dbReference type="EC" id="3.1.1.29" evidence="1 8"/>
<keyword evidence="3 8" id="KW-0378">Hydrolase</keyword>
<dbReference type="SUPFAM" id="SSF53178">
    <property type="entry name" value="Peptidyl-tRNA hydrolase-like"/>
    <property type="match status" value="1"/>
</dbReference>
<dbReference type="GO" id="GO:0004045">
    <property type="term" value="F:peptidyl-tRNA hydrolase activity"/>
    <property type="evidence" value="ECO:0007669"/>
    <property type="project" value="UniProtKB-UniRule"/>
</dbReference>
<dbReference type="PANTHER" id="PTHR17224:SF1">
    <property type="entry name" value="PEPTIDYL-TRNA HYDROLASE"/>
    <property type="match status" value="1"/>
</dbReference>